<gene>
    <name evidence="1" type="ORF">J2TS6_24620</name>
</gene>
<dbReference type="Proteomes" id="UP000679779">
    <property type="component" value="Unassembled WGS sequence"/>
</dbReference>
<proteinExistence type="predicted"/>
<protein>
    <submittedName>
        <fullName evidence="1">Uncharacterized protein</fullName>
    </submittedName>
</protein>
<dbReference type="AlphaFoldDB" id="A0A919XFQ7"/>
<organism evidence="1 2">
    <name type="scientific">Paenibacillus albilobatus</name>
    <dbReference type="NCBI Taxonomy" id="2716884"/>
    <lineage>
        <taxon>Bacteria</taxon>
        <taxon>Bacillati</taxon>
        <taxon>Bacillota</taxon>
        <taxon>Bacilli</taxon>
        <taxon>Bacillales</taxon>
        <taxon>Paenibacillaceae</taxon>
        <taxon>Paenibacillus</taxon>
    </lineage>
</organism>
<reference evidence="1" key="1">
    <citation type="submission" date="2021-03" db="EMBL/GenBank/DDBJ databases">
        <title>Antimicrobial resistance genes in bacteria isolated from Japanese honey, and their potential for conferring macrolide and lincosamide resistance in the American foulbrood pathogen Paenibacillus larvae.</title>
        <authorList>
            <person name="Okamoto M."/>
            <person name="Kumagai M."/>
            <person name="Kanamori H."/>
            <person name="Takamatsu D."/>
        </authorList>
    </citation>
    <scope>NUCLEOTIDE SEQUENCE</scope>
    <source>
        <strain evidence="1">J2TS6</strain>
    </source>
</reference>
<sequence length="69" mass="7506">MELTGIDKEDTKKLPTLCRQSGASELGDLFTCFDAMNRADEKSSLLEPLLTLTAPILVSFNLAICSTVK</sequence>
<evidence type="ECO:0000313" key="2">
    <source>
        <dbReference type="Proteomes" id="UP000679779"/>
    </source>
</evidence>
<dbReference type="EMBL" id="BORQ01000003">
    <property type="protein sequence ID" value="GIO31321.1"/>
    <property type="molecule type" value="Genomic_DNA"/>
</dbReference>
<evidence type="ECO:0000313" key="1">
    <source>
        <dbReference type="EMBL" id="GIO31321.1"/>
    </source>
</evidence>
<name>A0A919XFQ7_9BACL</name>
<comment type="caution">
    <text evidence="1">The sequence shown here is derived from an EMBL/GenBank/DDBJ whole genome shotgun (WGS) entry which is preliminary data.</text>
</comment>
<accession>A0A919XFQ7</accession>
<keyword evidence="2" id="KW-1185">Reference proteome</keyword>